<feature type="domain" description="Plastocyanin-like" evidence="6">
    <location>
        <begin position="476"/>
        <end position="631"/>
    </location>
</feature>
<dbReference type="PROSITE" id="PS00080">
    <property type="entry name" value="MULTICOPPER_OXIDASE2"/>
    <property type="match status" value="1"/>
</dbReference>
<comment type="caution">
    <text evidence="8">The sequence shown here is derived from an EMBL/GenBank/DDBJ whole genome shotgun (WGS) entry which is preliminary data.</text>
</comment>
<dbReference type="InterPro" id="IPR001117">
    <property type="entry name" value="Cu-oxidase_2nd"/>
</dbReference>
<feature type="domain" description="Plastocyanin-like" evidence="5">
    <location>
        <begin position="216"/>
        <end position="369"/>
    </location>
</feature>
<keyword evidence="9" id="KW-1185">Reference proteome</keyword>
<dbReference type="InterPro" id="IPR045087">
    <property type="entry name" value="Cu-oxidase_fam"/>
</dbReference>
<reference evidence="8" key="1">
    <citation type="submission" date="2022-12" db="EMBL/GenBank/DDBJ databases">
        <title>Chromosome-level genome assembly of the bean flower thrips Megalurothrips usitatus.</title>
        <authorList>
            <person name="Ma L."/>
            <person name="Liu Q."/>
            <person name="Li H."/>
            <person name="Cai W."/>
        </authorList>
    </citation>
    <scope>NUCLEOTIDE SEQUENCE</scope>
    <source>
        <strain evidence="8">Cailab_2022a</strain>
    </source>
</reference>
<feature type="chain" id="PRO_5043944726" description="Laccase-2-like" evidence="4">
    <location>
        <begin position="35"/>
        <end position="660"/>
    </location>
</feature>
<proteinExistence type="inferred from homology"/>
<dbReference type="InterPro" id="IPR011706">
    <property type="entry name" value="Cu-oxidase_C"/>
</dbReference>
<comment type="similarity">
    <text evidence="1">Belongs to the multicopper oxidase family.</text>
</comment>
<sequence>MTFPSARPPRWTPTAVLVVVVLQGLLLRDDVVSGQKWKTDFGPCYRDCTVHPEPRLCHYEFTEEIYPALSGACKQCAAGVEADCYSEECVPVDGVERSVYTVNRQLPGPAIHVCVGDVIQVDLRVRLPGHAEAIHWHGLPQNKTPWFDGVAWVTQCPVLFGTTFRYEFVAEPAGTYFWHSHSGLHKVNGVAGVLVIRQPRHDDPHLYRYDEDLPEHTVLLQDWMHVPAEFVFPGLSSRLTGQPSDVLLVNGQGRFTDPASGNTTRTPLATFEVLEGRRYRFRFINSGSLSCPIQVQFEGHKMSVISSDGLDIQPQAATSLFTFSGERWDVVIETMKRSGRRSFWIYVRTVGFCQGRGASEQVAVLVYRGDDGRAATAAPSLLGGRGLPTGAVVNSIGDCGSKAHVCAAELRALQPDPRLRTGARSKADTLVFFRLRFAPRPDEFNKGDYGRFLAFGPTVTLAGVLNDIIYGEPNAPFLTQPGQSHFCNEKRLPRRCKGKDVCECPHLVRVPLGHTVDIVVVDETDLNPGDDSNTTLAHPMHLHGTSFACMGSGTLRNVTGGAQRARAVRELYNNKALPTFVAHPALKDVMALPGGGWIWFRFRADNPGSWFFHCHFQYHMAGGMEAVIQVGDPREPTAPTPPRGFPTCGDFLYSDYDVRR</sequence>
<dbReference type="PANTHER" id="PTHR11709:SF232">
    <property type="entry name" value="STRAW, ISOFORM G"/>
    <property type="match status" value="1"/>
</dbReference>
<dbReference type="AlphaFoldDB" id="A0AAV7X9F2"/>
<protein>
    <recommendedName>
        <fullName evidence="10">Laccase-2-like</fullName>
    </recommendedName>
</protein>
<feature type="signal peptide" evidence="4">
    <location>
        <begin position="1"/>
        <end position="34"/>
    </location>
</feature>
<dbReference type="Pfam" id="PF07731">
    <property type="entry name" value="Cu-oxidase_2"/>
    <property type="match status" value="1"/>
</dbReference>
<evidence type="ECO:0008006" key="10">
    <source>
        <dbReference type="Google" id="ProtNLM"/>
    </source>
</evidence>
<keyword evidence="2" id="KW-0479">Metal-binding</keyword>
<feature type="domain" description="Plastocyanin-like" evidence="7">
    <location>
        <begin position="87"/>
        <end position="199"/>
    </location>
</feature>
<accession>A0AAV7X9F2</accession>
<dbReference type="GO" id="GO:0006826">
    <property type="term" value="P:iron ion transport"/>
    <property type="evidence" value="ECO:0007669"/>
    <property type="project" value="TreeGrafter"/>
</dbReference>
<dbReference type="InterPro" id="IPR008972">
    <property type="entry name" value="Cupredoxin"/>
</dbReference>
<keyword evidence="4" id="KW-0732">Signal</keyword>
<dbReference type="GO" id="GO:0005886">
    <property type="term" value="C:plasma membrane"/>
    <property type="evidence" value="ECO:0007669"/>
    <property type="project" value="TreeGrafter"/>
</dbReference>
<dbReference type="InterPro" id="IPR033138">
    <property type="entry name" value="Cu_oxidase_CS"/>
</dbReference>
<dbReference type="InterPro" id="IPR002355">
    <property type="entry name" value="Cu_oxidase_Cu_BS"/>
</dbReference>
<dbReference type="PANTHER" id="PTHR11709">
    <property type="entry name" value="MULTI-COPPER OXIDASE"/>
    <property type="match status" value="1"/>
</dbReference>
<dbReference type="CDD" id="cd13905">
    <property type="entry name" value="CuRO_3_tcLLC2_insect_like"/>
    <property type="match status" value="1"/>
</dbReference>
<dbReference type="Pfam" id="PF07732">
    <property type="entry name" value="Cu-oxidase_3"/>
    <property type="match status" value="1"/>
</dbReference>
<evidence type="ECO:0000256" key="1">
    <source>
        <dbReference type="ARBA" id="ARBA00010609"/>
    </source>
</evidence>
<dbReference type="PROSITE" id="PS00079">
    <property type="entry name" value="MULTICOPPER_OXIDASE1"/>
    <property type="match status" value="1"/>
</dbReference>
<dbReference type="Gene3D" id="2.60.40.420">
    <property type="entry name" value="Cupredoxins - blue copper proteins"/>
    <property type="match status" value="3"/>
</dbReference>
<evidence type="ECO:0000256" key="4">
    <source>
        <dbReference type="SAM" id="SignalP"/>
    </source>
</evidence>
<dbReference type="CDD" id="cd13858">
    <property type="entry name" value="CuRO_1_tcLCC2_insect_like"/>
    <property type="match status" value="1"/>
</dbReference>
<gene>
    <name evidence="8" type="ORF">ONE63_003173</name>
</gene>
<evidence type="ECO:0000259" key="5">
    <source>
        <dbReference type="Pfam" id="PF00394"/>
    </source>
</evidence>
<organism evidence="8 9">
    <name type="scientific">Megalurothrips usitatus</name>
    <name type="common">bean blossom thrips</name>
    <dbReference type="NCBI Taxonomy" id="439358"/>
    <lineage>
        <taxon>Eukaryota</taxon>
        <taxon>Metazoa</taxon>
        <taxon>Ecdysozoa</taxon>
        <taxon>Arthropoda</taxon>
        <taxon>Hexapoda</taxon>
        <taxon>Insecta</taxon>
        <taxon>Pterygota</taxon>
        <taxon>Neoptera</taxon>
        <taxon>Paraneoptera</taxon>
        <taxon>Thysanoptera</taxon>
        <taxon>Terebrantia</taxon>
        <taxon>Thripoidea</taxon>
        <taxon>Thripidae</taxon>
        <taxon>Megalurothrips</taxon>
    </lineage>
</organism>
<dbReference type="InterPro" id="IPR011707">
    <property type="entry name" value="Cu-oxidase-like_N"/>
</dbReference>
<name>A0AAV7X9F2_9NEOP</name>
<evidence type="ECO:0000256" key="3">
    <source>
        <dbReference type="ARBA" id="ARBA00023002"/>
    </source>
</evidence>
<dbReference type="Proteomes" id="UP001075354">
    <property type="component" value="Chromosome 13"/>
</dbReference>
<evidence type="ECO:0000259" key="6">
    <source>
        <dbReference type="Pfam" id="PF07731"/>
    </source>
</evidence>
<dbReference type="EMBL" id="JAPTSV010000013">
    <property type="protein sequence ID" value="KAJ1521508.1"/>
    <property type="molecule type" value="Genomic_DNA"/>
</dbReference>
<keyword evidence="3" id="KW-0560">Oxidoreductase</keyword>
<dbReference type="GO" id="GO:0005507">
    <property type="term" value="F:copper ion binding"/>
    <property type="evidence" value="ECO:0007669"/>
    <property type="project" value="InterPro"/>
</dbReference>
<dbReference type="CDD" id="cd13884">
    <property type="entry name" value="CuRO_2_tcLCC_insect_like"/>
    <property type="match status" value="1"/>
</dbReference>
<dbReference type="SUPFAM" id="SSF49503">
    <property type="entry name" value="Cupredoxins"/>
    <property type="match status" value="3"/>
</dbReference>
<dbReference type="FunFam" id="2.60.40.420:FF:000045">
    <property type="entry name" value="Laccase 2"/>
    <property type="match status" value="1"/>
</dbReference>
<evidence type="ECO:0000313" key="9">
    <source>
        <dbReference type="Proteomes" id="UP001075354"/>
    </source>
</evidence>
<evidence type="ECO:0000313" key="8">
    <source>
        <dbReference type="EMBL" id="KAJ1521508.1"/>
    </source>
</evidence>
<evidence type="ECO:0000259" key="7">
    <source>
        <dbReference type="Pfam" id="PF07732"/>
    </source>
</evidence>
<evidence type="ECO:0000256" key="2">
    <source>
        <dbReference type="ARBA" id="ARBA00022723"/>
    </source>
</evidence>
<dbReference type="GO" id="GO:0016491">
    <property type="term" value="F:oxidoreductase activity"/>
    <property type="evidence" value="ECO:0007669"/>
    <property type="project" value="UniProtKB-KW"/>
</dbReference>
<dbReference type="Pfam" id="PF00394">
    <property type="entry name" value="Cu-oxidase"/>
    <property type="match status" value="1"/>
</dbReference>